<evidence type="ECO:0000259" key="9">
    <source>
        <dbReference type="PROSITE" id="PS50893"/>
    </source>
</evidence>
<dbReference type="Gene3D" id="3.40.50.300">
    <property type="entry name" value="P-loop containing nucleotide triphosphate hydrolases"/>
    <property type="match status" value="1"/>
</dbReference>
<gene>
    <name evidence="10" type="ORF">ENL39_04840</name>
</gene>
<dbReference type="PANTHER" id="PTHR43166">
    <property type="entry name" value="AMINO ACID IMPORT ATP-BINDING PROTEIN"/>
    <property type="match status" value="1"/>
</dbReference>
<evidence type="ECO:0000256" key="4">
    <source>
        <dbReference type="ARBA" id="ARBA00022475"/>
    </source>
</evidence>
<dbReference type="PROSITE" id="PS50893">
    <property type="entry name" value="ABC_TRANSPORTER_2"/>
    <property type="match status" value="1"/>
</dbReference>
<dbReference type="SMART" id="SM00382">
    <property type="entry name" value="AAA"/>
    <property type="match status" value="1"/>
</dbReference>
<evidence type="ECO:0000313" key="10">
    <source>
        <dbReference type="EMBL" id="HHF98794.1"/>
    </source>
</evidence>
<dbReference type="PANTHER" id="PTHR43166:SF9">
    <property type="entry name" value="GLUTAMATE_ASPARTATE IMPORT ATP-BINDING PROTEIN GLTL"/>
    <property type="match status" value="1"/>
</dbReference>
<dbReference type="Proteomes" id="UP000886070">
    <property type="component" value="Unassembled WGS sequence"/>
</dbReference>
<dbReference type="GO" id="GO:0005886">
    <property type="term" value="C:plasma membrane"/>
    <property type="evidence" value="ECO:0007669"/>
    <property type="project" value="UniProtKB-SubCell"/>
</dbReference>
<protein>
    <submittedName>
        <fullName evidence="10">Amino acid ABC transporter ATP-binding protein</fullName>
    </submittedName>
</protein>
<dbReference type="GO" id="GO:0005524">
    <property type="term" value="F:ATP binding"/>
    <property type="evidence" value="ECO:0007669"/>
    <property type="project" value="UniProtKB-KW"/>
</dbReference>
<dbReference type="InterPro" id="IPR017871">
    <property type="entry name" value="ABC_transporter-like_CS"/>
</dbReference>
<organism evidence="10">
    <name type="scientific">Aerophobetes bacterium</name>
    <dbReference type="NCBI Taxonomy" id="2030807"/>
    <lineage>
        <taxon>Bacteria</taxon>
        <taxon>Candidatus Aerophobota</taxon>
    </lineage>
</organism>
<evidence type="ECO:0000256" key="6">
    <source>
        <dbReference type="ARBA" id="ARBA00022840"/>
    </source>
</evidence>
<feature type="domain" description="ABC transporter" evidence="9">
    <location>
        <begin position="3"/>
        <end position="239"/>
    </location>
</feature>
<keyword evidence="8" id="KW-0472">Membrane</keyword>
<evidence type="ECO:0000256" key="5">
    <source>
        <dbReference type="ARBA" id="ARBA00022741"/>
    </source>
</evidence>
<evidence type="ECO:0000256" key="2">
    <source>
        <dbReference type="ARBA" id="ARBA00005417"/>
    </source>
</evidence>
<dbReference type="PROSITE" id="PS00211">
    <property type="entry name" value="ABC_TRANSPORTER_1"/>
    <property type="match status" value="1"/>
</dbReference>
<proteinExistence type="inferred from homology"/>
<comment type="caution">
    <text evidence="10">The sequence shown here is derived from an EMBL/GenBank/DDBJ whole genome shotgun (WGS) entry which is preliminary data.</text>
</comment>
<evidence type="ECO:0000256" key="7">
    <source>
        <dbReference type="ARBA" id="ARBA00022970"/>
    </source>
</evidence>
<dbReference type="GO" id="GO:0015424">
    <property type="term" value="F:ABC-type amino acid transporter activity"/>
    <property type="evidence" value="ECO:0007669"/>
    <property type="project" value="InterPro"/>
</dbReference>
<dbReference type="InterPro" id="IPR003439">
    <property type="entry name" value="ABC_transporter-like_ATP-bd"/>
</dbReference>
<dbReference type="EMBL" id="DRTT01000135">
    <property type="protein sequence ID" value="HHF98794.1"/>
    <property type="molecule type" value="Genomic_DNA"/>
</dbReference>
<sequence>MKIVLKKVNKFYGKLHVLKNLDLTIESGEKVVFIGPSGCGKSTMLFCINALEPIQSGEIWVGDTPVHNSHHKVIRKVRQKVGIVFQQFNLFPHYTALGNVELALKVVLKMDPEQAREKGINALKRVGLGDKLDSYPSQLSGGQQQRVAIARALVMDPEVLLLDEITSALDPELSGEVLEVVEQLAKERGITILFVTHEIPFARRVADRIIFMDNGKVVEEGPPEILLNNPRKERTKKFLSKILHY</sequence>
<comment type="subcellular location">
    <subcellularLocation>
        <location evidence="1">Cell membrane</location>
        <topology evidence="1">Peripheral membrane protein</topology>
    </subcellularLocation>
</comment>
<keyword evidence="6 10" id="KW-0067">ATP-binding</keyword>
<dbReference type="InterPro" id="IPR003593">
    <property type="entry name" value="AAA+_ATPase"/>
</dbReference>
<name>A0A7V5HZK6_UNCAE</name>
<dbReference type="InterPro" id="IPR030679">
    <property type="entry name" value="ABC_ATPase_HisP-typ"/>
</dbReference>
<keyword evidence="5" id="KW-0547">Nucleotide-binding</keyword>
<keyword evidence="3" id="KW-0813">Transport</keyword>
<evidence type="ECO:0000256" key="1">
    <source>
        <dbReference type="ARBA" id="ARBA00004202"/>
    </source>
</evidence>
<dbReference type="PIRSF" id="PIRSF039085">
    <property type="entry name" value="ABC_ATPase_HisP"/>
    <property type="match status" value="1"/>
</dbReference>
<dbReference type="InterPro" id="IPR050086">
    <property type="entry name" value="MetN_ABC_transporter-like"/>
</dbReference>
<dbReference type="AlphaFoldDB" id="A0A7V5HZK6"/>
<evidence type="ECO:0000256" key="3">
    <source>
        <dbReference type="ARBA" id="ARBA00022448"/>
    </source>
</evidence>
<reference evidence="10" key="1">
    <citation type="journal article" date="2020" name="mSystems">
        <title>Genome- and Community-Level Interaction Insights into Carbon Utilization and Element Cycling Functions of Hydrothermarchaeota in Hydrothermal Sediment.</title>
        <authorList>
            <person name="Zhou Z."/>
            <person name="Liu Y."/>
            <person name="Xu W."/>
            <person name="Pan J."/>
            <person name="Luo Z.H."/>
            <person name="Li M."/>
        </authorList>
    </citation>
    <scope>NUCLEOTIDE SEQUENCE [LARGE SCALE GENOMIC DNA]</scope>
    <source>
        <strain evidence="10">HyVt-92</strain>
    </source>
</reference>
<keyword evidence="4" id="KW-1003">Cell membrane</keyword>
<comment type="similarity">
    <text evidence="2">Belongs to the ABC transporter superfamily.</text>
</comment>
<keyword evidence="7" id="KW-0029">Amino-acid transport</keyword>
<dbReference type="GO" id="GO:0016887">
    <property type="term" value="F:ATP hydrolysis activity"/>
    <property type="evidence" value="ECO:0007669"/>
    <property type="project" value="InterPro"/>
</dbReference>
<dbReference type="Pfam" id="PF00005">
    <property type="entry name" value="ABC_tran"/>
    <property type="match status" value="1"/>
</dbReference>
<accession>A0A7V5HZK6</accession>
<dbReference type="CDD" id="cd03262">
    <property type="entry name" value="ABC_HisP_GlnQ"/>
    <property type="match status" value="1"/>
</dbReference>
<dbReference type="SUPFAM" id="SSF52540">
    <property type="entry name" value="P-loop containing nucleoside triphosphate hydrolases"/>
    <property type="match status" value="1"/>
</dbReference>
<dbReference type="InterPro" id="IPR027417">
    <property type="entry name" value="P-loop_NTPase"/>
</dbReference>
<evidence type="ECO:0000256" key="8">
    <source>
        <dbReference type="ARBA" id="ARBA00023136"/>
    </source>
</evidence>